<protein>
    <submittedName>
        <fullName evidence="1">Uncharacterized protein</fullName>
    </submittedName>
</protein>
<organism evidence="1 2">
    <name type="scientific">Rotaria socialis</name>
    <dbReference type="NCBI Taxonomy" id="392032"/>
    <lineage>
        <taxon>Eukaryota</taxon>
        <taxon>Metazoa</taxon>
        <taxon>Spiralia</taxon>
        <taxon>Gnathifera</taxon>
        <taxon>Rotifera</taxon>
        <taxon>Eurotatoria</taxon>
        <taxon>Bdelloidea</taxon>
        <taxon>Philodinida</taxon>
        <taxon>Philodinidae</taxon>
        <taxon>Rotaria</taxon>
    </lineage>
</organism>
<evidence type="ECO:0000313" key="1">
    <source>
        <dbReference type="EMBL" id="CAF4961037.1"/>
    </source>
</evidence>
<comment type="caution">
    <text evidence="1">The sequence shown here is derived from an EMBL/GenBank/DDBJ whole genome shotgun (WGS) entry which is preliminary data.</text>
</comment>
<gene>
    <name evidence="1" type="ORF">QYT958_LOCUS34286</name>
</gene>
<proteinExistence type="predicted"/>
<accession>A0A821YBL3</accession>
<dbReference type="Proteomes" id="UP000663848">
    <property type="component" value="Unassembled WGS sequence"/>
</dbReference>
<reference evidence="1" key="1">
    <citation type="submission" date="2021-02" db="EMBL/GenBank/DDBJ databases">
        <authorList>
            <person name="Nowell W R."/>
        </authorList>
    </citation>
    <scope>NUCLEOTIDE SEQUENCE</scope>
</reference>
<name>A0A821YBL3_9BILA</name>
<evidence type="ECO:0000313" key="2">
    <source>
        <dbReference type="Proteomes" id="UP000663848"/>
    </source>
</evidence>
<sequence length="138" mass="16065">DLLFSTTSSIMTSTIKLENYQNKQQRSQQQQHATMVKNLHLSEVITTAQPANIPRCNGINEYLHNMPDPNEMTKLLSNITTTSTNYSLKKTSASPTIDYPSRLNHFSWEEIEGRYLPVIYRYSSYFVFLFNKKMFTIQ</sequence>
<dbReference type="EMBL" id="CAJOBR010024434">
    <property type="protein sequence ID" value="CAF4961037.1"/>
    <property type="molecule type" value="Genomic_DNA"/>
</dbReference>
<dbReference type="AlphaFoldDB" id="A0A821YBL3"/>
<feature type="non-terminal residue" evidence="1">
    <location>
        <position position="1"/>
    </location>
</feature>